<evidence type="ECO:0000256" key="2">
    <source>
        <dbReference type="ARBA" id="ARBA00022692"/>
    </source>
</evidence>
<keyword evidence="3 5" id="KW-1133">Transmembrane helix</keyword>
<keyword evidence="7" id="KW-1185">Reference proteome</keyword>
<name>A0ABV3Z1X7_9PROT</name>
<dbReference type="EMBL" id="JBEHZE010000001">
    <property type="protein sequence ID" value="MEX6632785.1"/>
    <property type="molecule type" value="Genomic_DNA"/>
</dbReference>
<gene>
    <name evidence="6" type="ORF">ABFZ84_04415</name>
</gene>
<evidence type="ECO:0000313" key="7">
    <source>
        <dbReference type="Proteomes" id="UP001560685"/>
    </source>
</evidence>
<evidence type="ECO:0000256" key="5">
    <source>
        <dbReference type="SAM" id="Phobius"/>
    </source>
</evidence>
<dbReference type="InterPro" id="IPR003752">
    <property type="entry name" value="DiS_bond_form_DsbB/BdbC"/>
</dbReference>
<dbReference type="PIRSF" id="PIRSF033913">
    <property type="entry name" value="S-S_format_DsbB"/>
    <property type="match status" value="1"/>
</dbReference>
<evidence type="ECO:0000256" key="1">
    <source>
        <dbReference type="ARBA" id="ARBA00004141"/>
    </source>
</evidence>
<keyword evidence="2 5" id="KW-0812">Transmembrane</keyword>
<dbReference type="Pfam" id="PF02600">
    <property type="entry name" value="DsbB"/>
    <property type="match status" value="1"/>
</dbReference>
<protein>
    <submittedName>
        <fullName evidence="6">Disulfide bond formation protein B</fullName>
    </submittedName>
</protein>
<comment type="caution">
    <text evidence="6">The sequence shown here is derived from an EMBL/GenBank/DDBJ whole genome shotgun (WGS) entry which is preliminary data.</text>
</comment>
<reference evidence="6 7" key="1">
    <citation type="submission" date="2024-05" db="EMBL/GenBank/DDBJ databases">
        <title>Three bacterial strains, DH-69, EH-24, and ECK-19 isolated from coastal sediments.</title>
        <authorList>
            <person name="Ye Y.-Q."/>
            <person name="Du Z.-J."/>
        </authorList>
    </citation>
    <scope>NUCLEOTIDE SEQUENCE [LARGE SCALE GENOMIC DNA]</scope>
    <source>
        <strain evidence="6 7">ECK-19</strain>
    </source>
</reference>
<feature type="transmembrane region" description="Helical" evidence="5">
    <location>
        <begin position="75"/>
        <end position="94"/>
    </location>
</feature>
<dbReference type="InterPro" id="IPR023380">
    <property type="entry name" value="DsbB-like_sf"/>
</dbReference>
<sequence length="179" mass="18619">MLALLNRLSLTERALGIALVASASMLAGAHLFERVGGLIPCILCLDQREAHWTGLAVAFVGLLFARLFKSKMGAAAAVGAAALVYAVSAGLAFYHTGVEYGYWPGPAICSGGAVDIDVTNLAASLDQPASGPSCEDVQWRFFGISMAGYNLLASAGLFALTLFAALAETKAARRNHRSA</sequence>
<organism evidence="6 7">
    <name type="scientific">Hyphococcus lacteus</name>
    <dbReference type="NCBI Taxonomy" id="3143536"/>
    <lineage>
        <taxon>Bacteria</taxon>
        <taxon>Pseudomonadati</taxon>
        <taxon>Pseudomonadota</taxon>
        <taxon>Alphaproteobacteria</taxon>
        <taxon>Parvularculales</taxon>
        <taxon>Parvularculaceae</taxon>
        <taxon>Hyphococcus</taxon>
    </lineage>
</organism>
<dbReference type="InterPro" id="IPR024199">
    <property type="entry name" value="Uncharacterised_DsbB"/>
</dbReference>
<comment type="subcellular location">
    <subcellularLocation>
        <location evidence="1">Membrane</location>
        <topology evidence="1">Multi-pass membrane protein</topology>
    </subcellularLocation>
</comment>
<dbReference type="Gene3D" id="1.20.1550.10">
    <property type="entry name" value="DsbB-like"/>
    <property type="match status" value="1"/>
</dbReference>
<evidence type="ECO:0000256" key="4">
    <source>
        <dbReference type="ARBA" id="ARBA00023136"/>
    </source>
</evidence>
<keyword evidence="4 5" id="KW-0472">Membrane</keyword>
<dbReference type="SUPFAM" id="SSF158442">
    <property type="entry name" value="DsbB-like"/>
    <property type="match status" value="1"/>
</dbReference>
<proteinExistence type="predicted"/>
<feature type="transmembrane region" description="Helical" evidence="5">
    <location>
        <begin position="147"/>
        <end position="167"/>
    </location>
</feature>
<accession>A0ABV3Z1X7</accession>
<dbReference type="Proteomes" id="UP001560685">
    <property type="component" value="Unassembled WGS sequence"/>
</dbReference>
<feature type="transmembrane region" description="Helical" evidence="5">
    <location>
        <begin position="52"/>
        <end position="68"/>
    </location>
</feature>
<feature type="transmembrane region" description="Helical" evidence="5">
    <location>
        <begin position="12"/>
        <end position="32"/>
    </location>
</feature>
<dbReference type="RefSeq" id="WP_369312717.1">
    <property type="nucleotide sequence ID" value="NZ_JBEHZE010000001.1"/>
</dbReference>
<evidence type="ECO:0000313" key="6">
    <source>
        <dbReference type="EMBL" id="MEX6632785.1"/>
    </source>
</evidence>
<evidence type="ECO:0000256" key="3">
    <source>
        <dbReference type="ARBA" id="ARBA00022989"/>
    </source>
</evidence>